<proteinExistence type="predicted"/>
<evidence type="ECO:0000313" key="1">
    <source>
        <dbReference type="EMBL" id="MBX27166.1"/>
    </source>
</evidence>
<dbReference type="EMBL" id="GGEC01046682">
    <property type="protein sequence ID" value="MBX27166.1"/>
    <property type="molecule type" value="Transcribed_RNA"/>
</dbReference>
<reference evidence="1" key="1">
    <citation type="submission" date="2018-02" db="EMBL/GenBank/DDBJ databases">
        <title>Rhizophora mucronata_Transcriptome.</title>
        <authorList>
            <person name="Meera S.P."/>
            <person name="Sreeshan A."/>
            <person name="Augustine A."/>
        </authorList>
    </citation>
    <scope>NUCLEOTIDE SEQUENCE</scope>
    <source>
        <tissue evidence="1">Leaf</tissue>
    </source>
</reference>
<organism evidence="1">
    <name type="scientific">Rhizophora mucronata</name>
    <name type="common">Asiatic mangrove</name>
    <dbReference type="NCBI Taxonomy" id="61149"/>
    <lineage>
        <taxon>Eukaryota</taxon>
        <taxon>Viridiplantae</taxon>
        <taxon>Streptophyta</taxon>
        <taxon>Embryophyta</taxon>
        <taxon>Tracheophyta</taxon>
        <taxon>Spermatophyta</taxon>
        <taxon>Magnoliopsida</taxon>
        <taxon>eudicotyledons</taxon>
        <taxon>Gunneridae</taxon>
        <taxon>Pentapetalae</taxon>
        <taxon>rosids</taxon>
        <taxon>fabids</taxon>
        <taxon>Malpighiales</taxon>
        <taxon>Rhizophoraceae</taxon>
        <taxon>Rhizophora</taxon>
    </lineage>
</organism>
<dbReference type="AlphaFoldDB" id="A0A2P2MAE4"/>
<protein>
    <submittedName>
        <fullName evidence="1">Uncharacterized protein</fullName>
    </submittedName>
</protein>
<name>A0A2P2MAE4_RHIMU</name>
<sequence length="21" mass="2332">MSSCVILCSLFQSACLCVYNF</sequence>
<accession>A0A2P2MAE4</accession>